<proteinExistence type="predicted"/>
<dbReference type="AlphaFoldDB" id="A0A831W9T3"/>
<protein>
    <submittedName>
        <fullName evidence="1">Uncharacterized protein</fullName>
    </submittedName>
</protein>
<dbReference type="Proteomes" id="UP000886339">
    <property type="component" value="Unassembled WGS sequence"/>
</dbReference>
<evidence type="ECO:0000313" key="1">
    <source>
        <dbReference type="EMBL" id="HEC05777.1"/>
    </source>
</evidence>
<feature type="non-terminal residue" evidence="1">
    <location>
        <position position="118"/>
    </location>
</feature>
<reference evidence="1" key="1">
    <citation type="journal article" date="2020" name="mSystems">
        <title>Genome- and Community-Level Interaction Insights into Carbon Utilization and Element Cycling Functions of Hydrothermarchaeota in Hydrothermal Sediment.</title>
        <authorList>
            <person name="Zhou Z."/>
            <person name="Liu Y."/>
            <person name="Xu W."/>
            <person name="Pan J."/>
            <person name="Luo Z.H."/>
            <person name="Li M."/>
        </authorList>
    </citation>
    <scope>NUCLEOTIDE SEQUENCE [LARGE SCALE GENOMIC DNA]</scope>
    <source>
        <strain evidence="1">HyVt-458</strain>
    </source>
</reference>
<sequence>MQKNREYFQDILLRLSFAANGWDEQLDKVLESLQDELRTNTRFPDLKRISEKLYRFLMQANGNRPANAEQVGELLHEFLNNLKLPSQLQKDWSRIVGESHETRTKIQIADTLEACLPL</sequence>
<dbReference type="EMBL" id="DRLF01000110">
    <property type="protein sequence ID" value="HEC05777.1"/>
    <property type="molecule type" value="Genomic_DNA"/>
</dbReference>
<accession>A0A831W9T3</accession>
<comment type="caution">
    <text evidence="1">The sequence shown here is derived from an EMBL/GenBank/DDBJ whole genome shotgun (WGS) entry which is preliminary data.</text>
</comment>
<gene>
    <name evidence="1" type="ORF">ENJ12_02925</name>
</gene>
<organism evidence="1">
    <name type="scientific">Thiolapillus brandeum</name>
    <dbReference type="NCBI Taxonomy" id="1076588"/>
    <lineage>
        <taxon>Bacteria</taxon>
        <taxon>Pseudomonadati</taxon>
        <taxon>Pseudomonadota</taxon>
        <taxon>Gammaproteobacteria</taxon>
        <taxon>Chromatiales</taxon>
        <taxon>Sedimenticolaceae</taxon>
        <taxon>Thiolapillus</taxon>
    </lineage>
</organism>
<name>A0A831W9T3_9GAMM</name>